<dbReference type="NCBIfam" id="NF009292">
    <property type="entry name" value="PRK12651.1-3"/>
    <property type="match status" value="1"/>
</dbReference>
<dbReference type="Pfam" id="PF01899">
    <property type="entry name" value="MNHE"/>
    <property type="match status" value="1"/>
</dbReference>
<dbReference type="Proteomes" id="UP000243605">
    <property type="component" value="Unassembled WGS sequence"/>
</dbReference>
<dbReference type="PIRSF" id="PIRSF019239">
    <property type="entry name" value="MrpE"/>
    <property type="match status" value="1"/>
</dbReference>
<reference evidence="9 10" key="1">
    <citation type="submission" date="2016-10" db="EMBL/GenBank/DDBJ databases">
        <authorList>
            <person name="Varghese N."/>
            <person name="Submissions S."/>
        </authorList>
    </citation>
    <scope>NUCLEOTIDE SEQUENCE [LARGE SCALE GENOMIC DNA]</scope>
    <source>
        <strain evidence="9 10">IBRC-M10081</strain>
    </source>
</reference>
<dbReference type="PANTHER" id="PTHR34584">
    <property type="entry name" value="NA(+)/H(+) ANTIPORTER SUBUNIT E1"/>
    <property type="match status" value="1"/>
</dbReference>
<protein>
    <submittedName>
        <fullName evidence="9">Multisubunit sodium/proton antiporter, MrpE subunit</fullName>
    </submittedName>
</protein>
<evidence type="ECO:0000256" key="1">
    <source>
        <dbReference type="ARBA" id="ARBA00004651"/>
    </source>
</evidence>
<evidence type="ECO:0000256" key="6">
    <source>
        <dbReference type="ARBA" id="ARBA00022989"/>
    </source>
</evidence>
<keyword evidence="6 8" id="KW-1133">Transmembrane helix</keyword>
<evidence type="ECO:0000256" key="3">
    <source>
        <dbReference type="ARBA" id="ARBA00022449"/>
    </source>
</evidence>
<gene>
    <name evidence="9" type="ORF">SAMN05192557_1270</name>
</gene>
<dbReference type="PANTHER" id="PTHR34584:SF1">
    <property type="entry name" value="NA(+)_H(+) ANTIPORTER SUBUNIT E1"/>
    <property type="match status" value="1"/>
</dbReference>
<feature type="transmembrane region" description="Helical" evidence="8">
    <location>
        <begin position="53"/>
        <end position="73"/>
    </location>
</feature>
<evidence type="ECO:0000313" key="9">
    <source>
        <dbReference type="EMBL" id="SEW02010.1"/>
    </source>
</evidence>
<evidence type="ECO:0000256" key="4">
    <source>
        <dbReference type="ARBA" id="ARBA00022475"/>
    </source>
</evidence>
<keyword evidence="5 8" id="KW-0812">Transmembrane</keyword>
<keyword evidence="4" id="KW-1003">Cell membrane</keyword>
<accession>A0A662Z5K5</accession>
<evidence type="ECO:0000256" key="5">
    <source>
        <dbReference type="ARBA" id="ARBA00022692"/>
    </source>
</evidence>
<evidence type="ECO:0000256" key="7">
    <source>
        <dbReference type="ARBA" id="ARBA00023136"/>
    </source>
</evidence>
<dbReference type="RefSeq" id="WP_091474941.1">
    <property type="nucleotide sequence ID" value="NZ_FOIT01000003.1"/>
</dbReference>
<keyword evidence="10" id="KW-1185">Reference proteome</keyword>
<dbReference type="InterPro" id="IPR002758">
    <property type="entry name" value="Cation_antiport_E"/>
</dbReference>
<comment type="similarity">
    <text evidence="2">Belongs to the CPA3 antiporters (TC 2.A.63) subunit E family.</text>
</comment>
<sequence>MPVQILINVVLALLWMFMNSNFTVTGFFVGYTLGIVVVFIMRRFLPGRFYMKRVYAILKLIIIFLVELIKSNFSVLRIVLSPKIDIHPGFFAYPTDLEADWEISLLSALITLTPGTVIVAISDDQRTMYVHALDLEEADTEIEKIKKNFEAVIEEVKLS</sequence>
<comment type="subcellular location">
    <subcellularLocation>
        <location evidence="1">Cell membrane</location>
        <topology evidence="1">Multi-pass membrane protein</topology>
    </subcellularLocation>
</comment>
<feature type="transmembrane region" description="Helical" evidence="8">
    <location>
        <begin position="103"/>
        <end position="121"/>
    </location>
</feature>
<keyword evidence="7 8" id="KW-0472">Membrane</keyword>
<dbReference type="AlphaFoldDB" id="A0A662Z5K5"/>
<feature type="transmembrane region" description="Helical" evidence="8">
    <location>
        <begin position="20"/>
        <end position="41"/>
    </location>
</feature>
<evidence type="ECO:0000256" key="2">
    <source>
        <dbReference type="ARBA" id="ARBA00006228"/>
    </source>
</evidence>
<evidence type="ECO:0000256" key="8">
    <source>
        <dbReference type="SAM" id="Phobius"/>
    </source>
</evidence>
<dbReference type="GO" id="GO:0015297">
    <property type="term" value="F:antiporter activity"/>
    <property type="evidence" value="ECO:0007669"/>
    <property type="project" value="UniProtKB-KW"/>
</dbReference>
<dbReference type="GO" id="GO:0005886">
    <property type="term" value="C:plasma membrane"/>
    <property type="evidence" value="ECO:0007669"/>
    <property type="project" value="UniProtKB-SubCell"/>
</dbReference>
<keyword evidence="3" id="KW-0050">Antiport</keyword>
<evidence type="ECO:0000313" key="10">
    <source>
        <dbReference type="Proteomes" id="UP000243605"/>
    </source>
</evidence>
<proteinExistence type="inferred from homology"/>
<keyword evidence="3" id="KW-0813">Transport</keyword>
<name>A0A662Z5K5_9STAP</name>
<dbReference type="OrthoDB" id="9800498at2"/>
<dbReference type="EMBL" id="FOIT01000003">
    <property type="protein sequence ID" value="SEW02010.1"/>
    <property type="molecule type" value="Genomic_DNA"/>
</dbReference>
<dbReference type="GO" id="GO:0008324">
    <property type="term" value="F:monoatomic cation transmembrane transporter activity"/>
    <property type="evidence" value="ECO:0007669"/>
    <property type="project" value="InterPro"/>
</dbReference>
<organism evidence="9 10">
    <name type="scientific">Aliicoccus persicus</name>
    <dbReference type="NCBI Taxonomy" id="930138"/>
    <lineage>
        <taxon>Bacteria</taxon>
        <taxon>Bacillati</taxon>
        <taxon>Bacillota</taxon>
        <taxon>Bacilli</taxon>
        <taxon>Bacillales</taxon>
        <taxon>Staphylococcaceae</taxon>
        <taxon>Aliicoccus</taxon>
    </lineage>
</organism>